<evidence type="ECO:0000313" key="7">
    <source>
        <dbReference type="Proteomes" id="UP000436088"/>
    </source>
</evidence>
<dbReference type="GO" id="GO:0005886">
    <property type="term" value="C:plasma membrane"/>
    <property type="evidence" value="ECO:0007669"/>
    <property type="project" value="TreeGrafter"/>
</dbReference>
<proteinExistence type="predicted"/>
<organism evidence="6 7">
    <name type="scientific">Hibiscus syriacus</name>
    <name type="common">Rose of Sharon</name>
    <dbReference type="NCBI Taxonomy" id="106335"/>
    <lineage>
        <taxon>Eukaryota</taxon>
        <taxon>Viridiplantae</taxon>
        <taxon>Streptophyta</taxon>
        <taxon>Embryophyta</taxon>
        <taxon>Tracheophyta</taxon>
        <taxon>Spermatophyta</taxon>
        <taxon>Magnoliopsida</taxon>
        <taxon>eudicotyledons</taxon>
        <taxon>Gunneridae</taxon>
        <taxon>Pentapetalae</taxon>
        <taxon>rosids</taxon>
        <taxon>malvids</taxon>
        <taxon>Malvales</taxon>
        <taxon>Malvaceae</taxon>
        <taxon>Malvoideae</taxon>
        <taxon>Hibiscus</taxon>
    </lineage>
</organism>
<protein>
    <submittedName>
        <fullName evidence="6">Dolichyl-phosphate beta-glucosyltransferase</fullName>
    </submittedName>
</protein>
<dbReference type="GO" id="GO:0005768">
    <property type="term" value="C:endosome"/>
    <property type="evidence" value="ECO:0007669"/>
    <property type="project" value="TreeGrafter"/>
</dbReference>
<keyword evidence="4" id="KW-0968">Cytoplasmic vesicle</keyword>
<dbReference type="Pfam" id="PF01417">
    <property type="entry name" value="ENTH"/>
    <property type="match status" value="1"/>
</dbReference>
<dbReference type="PANTHER" id="PTHR12276:SF113">
    <property type="entry name" value="ENTH_VHS FAMILY PROTEIN"/>
    <property type="match status" value="1"/>
</dbReference>
<dbReference type="Gene3D" id="1.25.40.90">
    <property type="match status" value="1"/>
</dbReference>
<keyword evidence="7" id="KW-1185">Reference proteome</keyword>
<keyword evidence="3" id="KW-0333">Golgi apparatus</keyword>
<evidence type="ECO:0000313" key="6">
    <source>
        <dbReference type="EMBL" id="KAE8655425.1"/>
    </source>
</evidence>
<dbReference type="EMBL" id="VEPZ02001779">
    <property type="protein sequence ID" value="KAE8655425.1"/>
    <property type="molecule type" value="Genomic_DNA"/>
</dbReference>
<dbReference type="InterPro" id="IPR008942">
    <property type="entry name" value="ENTH_VHS"/>
</dbReference>
<dbReference type="CDD" id="cd03571">
    <property type="entry name" value="ENTH"/>
    <property type="match status" value="1"/>
</dbReference>
<dbReference type="GO" id="GO:0016740">
    <property type="term" value="F:transferase activity"/>
    <property type="evidence" value="ECO:0007669"/>
    <property type="project" value="UniProtKB-KW"/>
</dbReference>
<dbReference type="GO" id="GO:0006897">
    <property type="term" value="P:endocytosis"/>
    <property type="evidence" value="ECO:0007669"/>
    <property type="project" value="TreeGrafter"/>
</dbReference>
<dbReference type="AlphaFoldDB" id="A0A6A2WHN3"/>
<dbReference type="PANTHER" id="PTHR12276">
    <property type="entry name" value="EPSIN/ENT-RELATED"/>
    <property type="match status" value="1"/>
</dbReference>
<comment type="subcellular location">
    <subcellularLocation>
        <location evidence="1">Cytoplasmic vesicle</location>
        <location evidence="1">Clathrin-coated vesicle</location>
    </subcellularLocation>
    <subcellularLocation>
        <location evidence="2">Golgi apparatus</location>
    </subcellularLocation>
</comment>
<evidence type="ECO:0000256" key="4">
    <source>
        <dbReference type="ARBA" id="ARBA00023329"/>
    </source>
</evidence>
<dbReference type="GO" id="GO:0005794">
    <property type="term" value="C:Golgi apparatus"/>
    <property type="evidence" value="ECO:0007669"/>
    <property type="project" value="UniProtKB-SubCell"/>
</dbReference>
<dbReference type="GO" id="GO:0005543">
    <property type="term" value="F:phospholipid binding"/>
    <property type="evidence" value="ECO:0007669"/>
    <property type="project" value="TreeGrafter"/>
</dbReference>
<dbReference type="GO" id="GO:0030276">
    <property type="term" value="F:clathrin binding"/>
    <property type="evidence" value="ECO:0007669"/>
    <property type="project" value="TreeGrafter"/>
</dbReference>
<evidence type="ECO:0000259" key="5">
    <source>
        <dbReference type="PROSITE" id="PS50942"/>
    </source>
</evidence>
<accession>A0A6A2WHN3</accession>
<dbReference type="InterPro" id="IPR013809">
    <property type="entry name" value="ENTH"/>
</dbReference>
<name>A0A6A2WHN3_HIBSY</name>
<evidence type="ECO:0000256" key="3">
    <source>
        <dbReference type="ARBA" id="ARBA00023034"/>
    </source>
</evidence>
<sequence length="195" mass="22904">MGSLVMQEFKKQASFFFKEKIKTARLALTDVTPVQLLTEEATDGTRLSQSICNMDVISRAAFEVDDYWRIVESLHKRLEFKVVSKFDARIWRESYNALVLLEHLLTHGPLRVAEEFQPDKSFIKQMANSQYIDDKRRFHNKNLQVQLGIEGEKIIGENLETTRKRVVYQSVKIKSSKTDGWDQRLWELRPDFSFK</sequence>
<dbReference type="SUPFAM" id="SSF48464">
    <property type="entry name" value="ENTH/VHS domain"/>
    <property type="match status" value="1"/>
</dbReference>
<gene>
    <name evidence="6" type="ORF">F3Y22_tig00117027pilonHSYRG00028</name>
</gene>
<comment type="caution">
    <text evidence="6">The sequence shown here is derived from an EMBL/GenBank/DDBJ whole genome shotgun (WGS) entry which is preliminary data.</text>
</comment>
<feature type="domain" description="ENTH" evidence="5">
    <location>
        <begin position="26"/>
        <end position="168"/>
    </location>
</feature>
<dbReference type="Proteomes" id="UP000436088">
    <property type="component" value="Unassembled WGS sequence"/>
</dbReference>
<reference evidence="6" key="1">
    <citation type="submission" date="2019-09" db="EMBL/GenBank/DDBJ databases">
        <title>Draft genome information of white flower Hibiscus syriacus.</title>
        <authorList>
            <person name="Kim Y.-M."/>
        </authorList>
    </citation>
    <scope>NUCLEOTIDE SEQUENCE [LARGE SCALE GENOMIC DNA]</scope>
    <source>
        <strain evidence="6">YM2019G1</strain>
    </source>
</reference>
<dbReference type="GO" id="GO:0030125">
    <property type="term" value="C:clathrin vesicle coat"/>
    <property type="evidence" value="ECO:0007669"/>
    <property type="project" value="TreeGrafter"/>
</dbReference>
<evidence type="ECO:0000256" key="1">
    <source>
        <dbReference type="ARBA" id="ARBA00004132"/>
    </source>
</evidence>
<dbReference type="PROSITE" id="PS50942">
    <property type="entry name" value="ENTH"/>
    <property type="match status" value="1"/>
</dbReference>
<evidence type="ECO:0000256" key="2">
    <source>
        <dbReference type="ARBA" id="ARBA00004555"/>
    </source>
</evidence>